<gene>
    <name evidence="1" type="ORF">TSUD_72020</name>
</gene>
<accession>A0A2Z6NAZ6</accession>
<reference evidence="2" key="1">
    <citation type="journal article" date="2017" name="Front. Plant Sci.">
        <title>Climate Clever Clovers: New Paradigm to Reduce the Environmental Footprint of Ruminants by Breeding Low Methanogenic Forages Utilizing Haplotype Variation.</title>
        <authorList>
            <person name="Kaur P."/>
            <person name="Appels R."/>
            <person name="Bayer P.E."/>
            <person name="Keeble-Gagnere G."/>
            <person name="Wang J."/>
            <person name="Hirakawa H."/>
            <person name="Shirasawa K."/>
            <person name="Vercoe P."/>
            <person name="Stefanova K."/>
            <person name="Durmic Z."/>
            <person name="Nichols P."/>
            <person name="Revell C."/>
            <person name="Isobe S.N."/>
            <person name="Edwards D."/>
            <person name="Erskine W."/>
        </authorList>
    </citation>
    <scope>NUCLEOTIDE SEQUENCE [LARGE SCALE GENOMIC DNA]</scope>
    <source>
        <strain evidence="2">cv. Daliak</strain>
    </source>
</reference>
<dbReference type="Proteomes" id="UP000242715">
    <property type="component" value="Unassembled WGS sequence"/>
</dbReference>
<evidence type="ECO:0000313" key="2">
    <source>
        <dbReference type="Proteomes" id="UP000242715"/>
    </source>
</evidence>
<protein>
    <submittedName>
        <fullName evidence="1">Uncharacterized protein</fullName>
    </submittedName>
</protein>
<organism evidence="1 2">
    <name type="scientific">Trifolium subterraneum</name>
    <name type="common">Subterranean clover</name>
    <dbReference type="NCBI Taxonomy" id="3900"/>
    <lineage>
        <taxon>Eukaryota</taxon>
        <taxon>Viridiplantae</taxon>
        <taxon>Streptophyta</taxon>
        <taxon>Embryophyta</taxon>
        <taxon>Tracheophyta</taxon>
        <taxon>Spermatophyta</taxon>
        <taxon>Magnoliopsida</taxon>
        <taxon>eudicotyledons</taxon>
        <taxon>Gunneridae</taxon>
        <taxon>Pentapetalae</taxon>
        <taxon>rosids</taxon>
        <taxon>fabids</taxon>
        <taxon>Fabales</taxon>
        <taxon>Fabaceae</taxon>
        <taxon>Papilionoideae</taxon>
        <taxon>50 kb inversion clade</taxon>
        <taxon>NPAAA clade</taxon>
        <taxon>Hologalegina</taxon>
        <taxon>IRL clade</taxon>
        <taxon>Trifolieae</taxon>
        <taxon>Trifolium</taxon>
    </lineage>
</organism>
<keyword evidence="2" id="KW-1185">Reference proteome</keyword>
<dbReference type="EMBL" id="DF973753">
    <property type="protein sequence ID" value="GAU39263.1"/>
    <property type="molecule type" value="Genomic_DNA"/>
</dbReference>
<name>A0A2Z6NAZ6_TRISU</name>
<dbReference type="AlphaFoldDB" id="A0A2Z6NAZ6"/>
<sequence length="54" mass="6455">MPPFQFWLELPLEMRRNILERLAREDIVTTSQKEMEEMYKTLIGLSAKKGKDEL</sequence>
<proteinExistence type="predicted"/>
<evidence type="ECO:0000313" key="1">
    <source>
        <dbReference type="EMBL" id="GAU39263.1"/>
    </source>
</evidence>